<sequence>MPRQLRVDIGGEVYHCVNRAVGRQTIFKEDKDYRLFELILQEVVDSTNMRILAYCIMPNHFHLVLYPENDGDLSDFMKRITVTHTQRYRVATQTVGEGPLYQGRYKSFIVQNDTYLFTALRYVERNPVTAKLVKDPLGWKYGSVYRRYKGTADDKRLLFPWVCDEPEDYLQLLEQPLTAREIEKIARSEMKGTPLGDDNYILTTVGKYGLCSTMREKGRPKKLNITQRI</sequence>
<dbReference type="SUPFAM" id="SSF143422">
    <property type="entry name" value="Transposase IS200-like"/>
    <property type="match status" value="1"/>
</dbReference>
<dbReference type="GO" id="GO:0006313">
    <property type="term" value="P:DNA transposition"/>
    <property type="evidence" value="ECO:0007669"/>
    <property type="project" value="InterPro"/>
</dbReference>
<dbReference type="PANTHER" id="PTHR34322">
    <property type="entry name" value="TRANSPOSASE, Y1_TNP DOMAIN-CONTAINING"/>
    <property type="match status" value="1"/>
</dbReference>
<comment type="caution">
    <text evidence="2">The sequence shown here is derived from an EMBL/GenBank/DDBJ whole genome shotgun (WGS) entry which is preliminary data.</text>
</comment>
<dbReference type="EMBL" id="MNVO01000053">
    <property type="protein sequence ID" value="OIO31957.1"/>
    <property type="molecule type" value="Genomic_DNA"/>
</dbReference>
<dbReference type="STRING" id="1805282.AUJ44_03500"/>
<dbReference type="Gene3D" id="3.30.70.1290">
    <property type="entry name" value="Transposase IS200-like"/>
    <property type="match status" value="1"/>
</dbReference>
<organism evidence="2 3">
    <name type="scientific">Candidatus Nomurabacteria bacterium CG1_02_47_685</name>
    <dbReference type="NCBI Taxonomy" id="1805282"/>
    <lineage>
        <taxon>Bacteria</taxon>
        <taxon>Candidatus Nomuraibacteriota</taxon>
    </lineage>
</organism>
<accession>A0A1J4VB46</accession>
<feature type="domain" description="Transposase IS200-like" evidence="1">
    <location>
        <begin position="9"/>
        <end position="126"/>
    </location>
</feature>
<dbReference type="InterPro" id="IPR036515">
    <property type="entry name" value="Transposase_17_sf"/>
</dbReference>
<dbReference type="Proteomes" id="UP000183206">
    <property type="component" value="Unassembled WGS sequence"/>
</dbReference>
<dbReference type="PANTHER" id="PTHR34322:SF2">
    <property type="entry name" value="TRANSPOSASE IS200-LIKE DOMAIN-CONTAINING PROTEIN"/>
    <property type="match status" value="1"/>
</dbReference>
<dbReference type="GO" id="GO:0003677">
    <property type="term" value="F:DNA binding"/>
    <property type="evidence" value="ECO:0007669"/>
    <property type="project" value="InterPro"/>
</dbReference>
<evidence type="ECO:0000313" key="3">
    <source>
        <dbReference type="Proteomes" id="UP000183206"/>
    </source>
</evidence>
<reference evidence="2 3" key="1">
    <citation type="journal article" date="2016" name="Environ. Microbiol.">
        <title>Genomic resolution of a cold subsurface aquifer community provides metabolic insights for novel microbes adapted to high CO concentrations.</title>
        <authorList>
            <person name="Probst A.J."/>
            <person name="Castelle C.J."/>
            <person name="Singh A."/>
            <person name="Brown C.T."/>
            <person name="Anantharaman K."/>
            <person name="Sharon I."/>
            <person name="Hug L.A."/>
            <person name="Burstein D."/>
            <person name="Emerson J.B."/>
            <person name="Thomas B.C."/>
            <person name="Banfield J.F."/>
        </authorList>
    </citation>
    <scope>NUCLEOTIDE SEQUENCE [LARGE SCALE GENOMIC DNA]</scope>
    <source>
        <strain evidence="2">CG1_02_47_685</strain>
    </source>
</reference>
<dbReference type="Pfam" id="PF01797">
    <property type="entry name" value="Y1_Tnp"/>
    <property type="match status" value="1"/>
</dbReference>
<evidence type="ECO:0000313" key="2">
    <source>
        <dbReference type="EMBL" id="OIO31957.1"/>
    </source>
</evidence>
<proteinExistence type="predicted"/>
<evidence type="ECO:0000259" key="1">
    <source>
        <dbReference type="SMART" id="SM01321"/>
    </source>
</evidence>
<dbReference type="SMART" id="SM01321">
    <property type="entry name" value="Y1_Tnp"/>
    <property type="match status" value="1"/>
</dbReference>
<name>A0A1J4VB46_9BACT</name>
<gene>
    <name evidence="2" type="ORF">AUJ44_03500</name>
</gene>
<protein>
    <recommendedName>
        <fullName evidence="1">Transposase IS200-like domain-containing protein</fullName>
    </recommendedName>
</protein>
<dbReference type="AlphaFoldDB" id="A0A1J4VB46"/>
<dbReference type="InterPro" id="IPR002686">
    <property type="entry name" value="Transposase_17"/>
</dbReference>
<dbReference type="GO" id="GO:0004803">
    <property type="term" value="F:transposase activity"/>
    <property type="evidence" value="ECO:0007669"/>
    <property type="project" value="InterPro"/>
</dbReference>